<accession>A0A6C0H0R6</accession>
<feature type="compositionally biased region" description="Basic residues" evidence="1">
    <location>
        <begin position="49"/>
        <end position="86"/>
    </location>
</feature>
<organism evidence="2">
    <name type="scientific">viral metagenome</name>
    <dbReference type="NCBI Taxonomy" id="1070528"/>
    <lineage>
        <taxon>unclassified sequences</taxon>
        <taxon>metagenomes</taxon>
        <taxon>organismal metagenomes</taxon>
    </lineage>
</organism>
<feature type="region of interest" description="Disordered" evidence="1">
    <location>
        <begin position="45"/>
        <end position="86"/>
    </location>
</feature>
<sequence>MPYKIKKVKDGFKVCKKIGKKECYSKRGLPYDNALGQMRAIILSEMGLSRKKTSKKTSKKSSKKPSKKTSKKPSKKTSKKINKKKL</sequence>
<dbReference type="EMBL" id="MN739835">
    <property type="protein sequence ID" value="QHT73997.1"/>
    <property type="molecule type" value="Genomic_DNA"/>
</dbReference>
<reference evidence="2" key="1">
    <citation type="journal article" date="2020" name="Nature">
        <title>Giant virus diversity and host interactions through global metagenomics.</title>
        <authorList>
            <person name="Schulz F."/>
            <person name="Roux S."/>
            <person name="Paez-Espino D."/>
            <person name="Jungbluth S."/>
            <person name="Walsh D.A."/>
            <person name="Denef V.J."/>
            <person name="McMahon K.D."/>
            <person name="Konstantinidis K.T."/>
            <person name="Eloe-Fadrosh E.A."/>
            <person name="Kyrpides N.C."/>
            <person name="Woyke T."/>
        </authorList>
    </citation>
    <scope>NUCLEOTIDE SEQUENCE</scope>
    <source>
        <strain evidence="2">GVMAG-M-3300023179-4</strain>
    </source>
</reference>
<proteinExistence type="predicted"/>
<protein>
    <submittedName>
        <fullName evidence="2">Uncharacterized protein</fullName>
    </submittedName>
</protein>
<name>A0A6C0H0R6_9ZZZZ</name>
<evidence type="ECO:0000313" key="2">
    <source>
        <dbReference type="EMBL" id="QHT73997.1"/>
    </source>
</evidence>
<dbReference type="AlphaFoldDB" id="A0A6C0H0R6"/>
<evidence type="ECO:0000256" key="1">
    <source>
        <dbReference type="SAM" id="MobiDB-lite"/>
    </source>
</evidence>